<evidence type="ECO:0000313" key="8">
    <source>
        <dbReference type="Proteomes" id="UP000011690"/>
    </source>
</evidence>
<dbReference type="PANTHER" id="PTHR18968:SF167">
    <property type="entry name" value="ACETOLACTATE SYNTHASE LARGE SUBUNIT ILVB2-RELATED"/>
    <property type="match status" value="1"/>
</dbReference>
<evidence type="ECO:0000313" key="7">
    <source>
        <dbReference type="EMBL" id="ELY47039.1"/>
    </source>
</evidence>
<dbReference type="GO" id="GO:0009099">
    <property type="term" value="P:L-valine biosynthetic process"/>
    <property type="evidence" value="ECO:0007669"/>
    <property type="project" value="TreeGrafter"/>
</dbReference>
<dbReference type="Gene3D" id="3.40.50.1220">
    <property type="entry name" value="TPP-binding domain"/>
    <property type="match status" value="1"/>
</dbReference>
<keyword evidence="8" id="KW-1185">Reference proteome</keyword>
<dbReference type="AlphaFoldDB" id="L9WC71"/>
<feature type="domain" description="Thiamine pyrophosphate enzyme N-terminal TPP-binding" evidence="6">
    <location>
        <begin position="1"/>
        <end position="111"/>
    </location>
</feature>
<dbReference type="InterPro" id="IPR045229">
    <property type="entry name" value="TPP_enz"/>
</dbReference>
<dbReference type="Pfam" id="PF02776">
    <property type="entry name" value="TPP_enzyme_N"/>
    <property type="match status" value="1"/>
</dbReference>
<feature type="domain" description="Thiamine pyrophosphate enzyme central" evidence="4">
    <location>
        <begin position="187"/>
        <end position="321"/>
    </location>
</feature>
<dbReference type="InterPro" id="IPR029035">
    <property type="entry name" value="DHS-like_NAD/FAD-binding_dom"/>
</dbReference>
<dbReference type="EMBL" id="AOHY01000039">
    <property type="protein sequence ID" value="ELY47039.1"/>
    <property type="molecule type" value="Genomic_DNA"/>
</dbReference>
<dbReference type="InterPro" id="IPR012000">
    <property type="entry name" value="Thiamin_PyroP_enz_cen_dom"/>
</dbReference>
<evidence type="ECO:0000256" key="1">
    <source>
        <dbReference type="ARBA" id="ARBA00007812"/>
    </source>
</evidence>
<accession>L9WC71</accession>
<dbReference type="InterPro" id="IPR000399">
    <property type="entry name" value="TPP-bd_CS"/>
</dbReference>
<dbReference type="GO" id="GO:0030976">
    <property type="term" value="F:thiamine pyrophosphate binding"/>
    <property type="evidence" value="ECO:0007669"/>
    <property type="project" value="InterPro"/>
</dbReference>
<dbReference type="PROSITE" id="PS00187">
    <property type="entry name" value="TPP_ENZYMES"/>
    <property type="match status" value="1"/>
</dbReference>
<dbReference type="Pfam" id="PF00205">
    <property type="entry name" value="TPP_enzyme_M"/>
    <property type="match status" value="1"/>
</dbReference>
<comment type="similarity">
    <text evidence="1 3">Belongs to the TPP enzyme family.</text>
</comment>
<reference evidence="7 8" key="1">
    <citation type="journal article" date="2014" name="PLoS Genet.">
        <title>Phylogenetically driven sequencing of extremely halophilic archaea reveals strategies for static and dynamic osmo-response.</title>
        <authorList>
            <person name="Becker E.A."/>
            <person name="Seitzer P.M."/>
            <person name="Tritt A."/>
            <person name="Larsen D."/>
            <person name="Krusor M."/>
            <person name="Yao A.I."/>
            <person name="Wu D."/>
            <person name="Madern D."/>
            <person name="Eisen J.A."/>
            <person name="Darling A.E."/>
            <person name="Facciotti M.T."/>
        </authorList>
    </citation>
    <scope>NUCLEOTIDE SEQUENCE [LARGE SCALE GENOMIC DNA]</scope>
    <source>
        <strain evidence="7 8">JCM 10635</strain>
    </source>
</reference>
<dbReference type="CDD" id="cd00568">
    <property type="entry name" value="TPP_enzymes"/>
    <property type="match status" value="1"/>
</dbReference>
<gene>
    <name evidence="7" type="ORF">C494_14131</name>
</gene>
<proteinExistence type="inferred from homology"/>
<dbReference type="InterPro" id="IPR029061">
    <property type="entry name" value="THDP-binding"/>
</dbReference>
<dbReference type="OrthoDB" id="6837at2157"/>
<dbReference type="GO" id="GO:0003984">
    <property type="term" value="F:acetolactate synthase activity"/>
    <property type="evidence" value="ECO:0007669"/>
    <property type="project" value="TreeGrafter"/>
</dbReference>
<evidence type="ECO:0000256" key="3">
    <source>
        <dbReference type="RuleBase" id="RU362132"/>
    </source>
</evidence>
<dbReference type="Pfam" id="PF02775">
    <property type="entry name" value="TPP_enzyme_C"/>
    <property type="match status" value="1"/>
</dbReference>
<dbReference type="PATRIC" id="fig|1227500.6.peg.2852"/>
<dbReference type="Gene3D" id="3.40.50.970">
    <property type="match status" value="3"/>
</dbReference>
<evidence type="ECO:0000259" key="4">
    <source>
        <dbReference type="Pfam" id="PF00205"/>
    </source>
</evidence>
<protein>
    <submittedName>
        <fullName evidence="7">Thiamine pyrophosphate domain-containing TPP-binding protein</fullName>
    </submittedName>
</protein>
<dbReference type="GO" id="GO:0044272">
    <property type="term" value="P:sulfur compound biosynthetic process"/>
    <property type="evidence" value="ECO:0007669"/>
    <property type="project" value="UniProtKB-ARBA"/>
</dbReference>
<feature type="domain" description="Thiamine pyrophosphate enzyme TPP-binding" evidence="5">
    <location>
        <begin position="411"/>
        <end position="560"/>
    </location>
</feature>
<dbReference type="GO" id="GO:0000287">
    <property type="term" value="F:magnesium ion binding"/>
    <property type="evidence" value="ECO:0007669"/>
    <property type="project" value="InterPro"/>
</dbReference>
<dbReference type="InterPro" id="IPR012001">
    <property type="entry name" value="Thiamin_PyroP_enz_TPP-bd_dom"/>
</dbReference>
<dbReference type="CDD" id="cd07035">
    <property type="entry name" value="TPP_PYR_POX_like"/>
    <property type="match status" value="1"/>
</dbReference>
<dbReference type="SUPFAM" id="SSF52518">
    <property type="entry name" value="Thiamin diphosphate-binding fold (THDP-binding)"/>
    <property type="match status" value="2"/>
</dbReference>
<dbReference type="GO" id="GO:0050660">
    <property type="term" value="F:flavin adenine dinucleotide binding"/>
    <property type="evidence" value="ECO:0007669"/>
    <property type="project" value="TreeGrafter"/>
</dbReference>
<dbReference type="PANTHER" id="PTHR18968">
    <property type="entry name" value="THIAMINE PYROPHOSPHATE ENZYMES"/>
    <property type="match status" value="1"/>
</dbReference>
<dbReference type="GO" id="GO:0009097">
    <property type="term" value="P:isoleucine biosynthetic process"/>
    <property type="evidence" value="ECO:0007669"/>
    <property type="project" value="TreeGrafter"/>
</dbReference>
<evidence type="ECO:0000259" key="5">
    <source>
        <dbReference type="Pfam" id="PF02775"/>
    </source>
</evidence>
<evidence type="ECO:0000256" key="2">
    <source>
        <dbReference type="ARBA" id="ARBA00023052"/>
    </source>
</evidence>
<dbReference type="Proteomes" id="UP000011690">
    <property type="component" value="Unassembled WGS sequence"/>
</dbReference>
<keyword evidence="2 3" id="KW-0786">Thiamine pyrophosphate</keyword>
<dbReference type="SUPFAM" id="SSF52467">
    <property type="entry name" value="DHS-like NAD/FAD-binding domain"/>
    <property type="match status" value="1"/>
</dbReference>
<sequence length="575" mass="60603">MNINEAIVDCLVANSIDTLFGIPGKQSLPLNESIDERDDIEFVMARHETAVSHQAWGYAETSGKMAATVVIPGPGDMNAMNGLKNALNDCTPLLHIAVETEPEIRGGDGIHETPPDTYDNVVKENITVKTPQSTVAELQRGIDAALTAPMGPVRIGIPKNFLKMDTEVAEPGEIERQSFSDVPATKVEQAADLLADASAPVIIAGGGIRASGASDELRAVAERLEAPVVLTYKGKAVFPDDHDLAGGVLCGGTGTAQKELIADSDAALGVGTDLDAVTMQNWSIDVPDELVHVTLDADDIGTGYDPAVGIVADAAATLETLDGALSDRALASEGGPQRARETRDAIDARLTELREVTEAPLTSVSALEAIREGTPRDAVVAVDAGGFRLWTLLTFPTYDPGTPRDAVVAVDAGGFRLWTLLTFPTYDPRNYVNPGSWATMGSGLPSAIGAKKANPDQNVVALTGDGGLLMCIHELHTLAGEEIDVTVVVLNNSDYAIISEEASRSYRMDPGEYGWESAPVSYTTVADGLGIDTMRAETTDDVAATVTEAIESNGPTLVEIPTDPYEPQSSVLMNE</sequence>
<dbReference type="RefSeq" id="WP_006066966.1">
    <property type="nucleotide sequence ID" value="NZ_AOHY01000039.1"/>
</dbReference>
<organism evidence="7 8">
    <name type="scientific">Natronorubrum bangense JCM 10635</name>
    <dbReference type="NCBI Taxonomy" id="1227500"/>
    <lineage>
        <taxon>Archaea</taxon>
        <taxon>Methanobacteriati</taxon>
        <taxon>Methanobacteriota</taxon>
        <taxon>Stenosarchaea group</taxon>
        <taxon>Halobacteria</taxon>
        <taxon>Halobacteriales</taxon>
        <taxon>Natrialbaceae</taxon>
        <taxon>Natronorubrum</taxon>
    </lineage>
</organism>
<name>L9WC71_9EURY</name>
<dbReference type="STRING" id="1227500.C494_14131"/>
<dbReference type="GO" id="GO:0005948">
    <property type="term" value="C:acetolactate synthase complex"/>
    <property type="evidence" value="ECO:0007669"/>
    <property type="project" value="TreeGrafter"/>
</dbReference>
<dbReference type="eggNOG" id="arCOG01998">
    <property type="taxonomic scope" value="Archaea"/>
</dbReference>
<comment type="caution">
    <text evidence="7">The sequence shown here is derived from an EMBL/GenBank/DDBJ whole genome shotgun (WGS) entry which is preliminary data.</text>
</comment>
<evidence type="ECO:0000259" key="6">
    <source>
        <dbReference type="Pfam" id="PF02776"/>
    </source>
</evidence>
<dbReference type="InterPro" id="IPR011766">
    <property type="entry name" value="TPP_enzyme_TPP-bd"/>
</dbReference>